<dbReference type="InterPro" id="IPR001763">
    <property type="entry name" value="Rhodanese-like_dom"/>
</dbReference>
<dbReference type="RefSeq" id="WP_146993607.1">
    <property type="nucleotide sequence ID" value="NZ_BJUD01000008.1"/>
</dbReference>
<feature type="domain" description="Rhodanese" evidence="2">
    <location>
        <begin position="54"/>
        <end position="138"/>
    </location>
</feature>
<evidence type="ECO:0000313" key="4">
    <source>
        <dbReference type="Proteomes" id="UP000051139"/>
    </source>
</evidence>
<comment type="caution">
    <text evidence="3">The sequence shown here is derived from an EMBL/GenBank/DDBJ whole genome shotgun (WGS) entry which is preliminary data.</text>
</comment>
<gene>
    <name evidence="3" type="ORF">IV55_GL000346</name>
</gene>
<dbReference type="PROSITE" id="PS50206">
    <property type="entry name" value="RHODANESE_3"/>
    <property type="match status" value="1"/>
</dbReference>
<name>A0A0R2KZU1_9LACO</name>
<evidence type="ECO:0000259" key="2">
    <source>
        <dbReference type="PROSITE" id="PS50206"/>
    </source>
</evidence>
<accession>A0A0R2KZU1</accession>
<dbReference type="AlphaFoldDB" id="A0A0R2KZU1"/>
<dbReference type="SUPFAM" id="SSF52821">
    <property type="entry name" value="Rhodanese/Cell cycle control phosphatase"/>
    <property type="match status" value="1"/>
</dbReference>
<protein>
    <recommendedName>
        <fullName evidence="2">Rhodanese domain-containing protein</fullName>
    </recommendedName>
</protein>
<dbReference type="InterPro" id="IPR036873">
    <property type="entry name" value="Rhodanese-like_dom_sf"/>
</dbReference>
<reference evidence="3 4" key="1">
    <citation type="journal article" date="2015" name="Genome Announc.">
        <title>Expanding the biotechnology potential of lactobacilli through comparative genomics of 213 strains and associated genera.</title>
        <authorList>
            <person name="Sun Z."/>
            <person name="Harris H.M."/>
            <person name="McCann A."/>
            <person name="Guo C."/>
            <person name="Argimon S."/>
            <person name="Zhang W."/>
            <person name="Yang X."/>
            <person name="Jeffery I.B."/>
            <person name="Cooney J.C."/>
            <person name="Kagawa T.F."/>
            <person name="Liu W."/>
            <person name="Song Y."/>
            <person name="Salvetti E."/>
            <person name="Wrobel A."/>
            <person name="Rasinkangas P."/>
            <person name="Parkhill J."/>
            <person name="Rea M.C."/>
            <person name="O'Sullivan O."/>
            <person name="Ritari J."/>
            <person name="Douillard F.P."/>
            <person name="Paul Ross R."/>
            <person name="Yang R."/>
            <person name="Briner A.E."/>
            <person name="Felis G.E."/>
            <person name="de Vos W.M."/>
            <person name="Barrangou R."/>
            <person name="Klaenhammer T.R."/>
            <person name="Caufield P.W."/>
            <person name="Cui Y."/>
            <person name="Zhang H."/>
            <person name="O'Toole P.W."/>
        </authorList>
    </citation>
    <scope>NUCLEOTIDE SEQUENCE [LARGE SCALE GENOMIC DNA]</scope>
    <source>
        <strain evidence="3 4">DSM 22696</strain>
    </source>
</reference>
<keyword evidence="1" id="KW-0472">Membrane</keyword>
<dbReference type="Proteomes" id="UP000051139">
    <property type="component" value="Unassembled WGS sequence"/>
</dbReference>
<keyword evidence="4" id="KW-1185">Reference proteome</keyword>
<dbReference type="Pfam" id="PF00581">
    <property type="entry name" value="Rhodanese"/>
    <property type="match status" value="1"/>
</dbReference>
<evidence type="ECO:0000256" key="1">
    <source>
        <dbReference type="SAM" id="Phobius"/>
    </source>
</evidence>
<feature type="transmembrane region" description="Helical" evidence="1">
    <location>
        <begin position="6"/>
        <end position="31"/>
    </location>
</feature>
<dbReference type="PANTHER" id="PTHR43031">
    <property type="entry name" value="FAD-DEPENDENT OXIDOREDUCTASE"/>
    <property type="match status" value="1"/>
</dbReference>
<dbReference type="OrthoDB" id="9808735at2"/>
<keyword evidence="1" id="KW-0812">Transmembrane</keyword>
<organism evidence="3 4">
    <name type="scientific">Furfurilactobacillus siliginis</name>
    <dbReference type="NCBI Taxonomy" id="348151"/>
    <lineage>
        <taxon>Bacteria</taxon>
        <taxon>Bacillati</taxon>
        <taxon>Bacillota</taxon>
        <taxon>Bacilli</taxon>
        <taxon>Lactobacillales</taxon>
        <taxon>Lactobacillaceae</taxon>
        <taxon>Furfurilactobacillus</taxon>
    </lineage>
</organism>
<dbReference type="CDD" id="cd00158">
    <property type="entry name" value="RHOD"/>
    <property type="match status" value="1"/>
</dbReference>
<dbReference type="SMART" id="SM00450">
    <property type="entry name" value="RHOD"/>
    <property type="match status" value="1"/>
</dbReference>
<dbReference type="PATRIC" id="fig|348151.3.peg.352"/>
<dbReference type="InterPro" id="IPR050229">
    <property type="entry name" value="GlpE_sulfurtransferase"/>
</dbReference>
<keyword evidence="1" id="KW-1133">Transmembrane helix</keyword>
<proteinExistence type="predicted"/>
<sequence>MEEFAVLVAMSLAEIIFDVLGVGVVLAWIGWRISIVVRRNQVATMLDQDAFQEGMRKAQIVDVREKKEFDAGHILGARNIPYSTFSQRYNEIREDLPVYMYDEGKTLSTRAVLRLAKNGYKQLFILSDGYGRWEGKTKRSKY</sequence>
<dbReference type="PANTHER" id="PTHR43031:SF18">
    <property type="entry name" value="RHODANESE-RELATED SULFURTRANSFERASES"/>
    <property type="match status" value="1"/>
</dbReference>
<evidence type="ECO:0000313" key="3">
    <source>
        <dbReference type="EMBL" id="KRN95065.1"/>
    </source>
</evidence>
<dbReference type="Gene3D" id="3.40.250.10">
    <property type="entry name" value="Rhodanese-like domain"/>
    <property type="match status" value="1"/>
</dbReference>
<dbReference type="EMBL" id="JQCB01000011">
    <property type="protein sequence ID" value="KRN95065.1"/>
    <property type="molecule type" value="Genomic_DNA"/>
</dbReference>
<dbReference type="STRING" id="348151.IV55_GL000346"/>